<gene>
    <name evidence="4" type="ORF">IV203_000293</name>
</gene>
<dbReference type="AlphaFoldDB" id="A0A9K3L4Z1"/>
<feature type="repeat" description="PPR" evidence="2">
    <location>
        <begin position="410"/>
        <end position="444"/>
    </location>
</feature>
<evidence type="ECO:0000256" key="3">
    <source>
        <dbReference type="SAM" id="MobiDB-lite"/>
    </source>
</evidence>
<evidence type="ECO:0000256" key="2">
    <source>
        <dbReference type="PROSITE-ProRule" id="PRU00708"/>
    </source>
</evidence>
<comment type="caution">
    <text evidence="4">The sequence shown here is derived from an EMBL/GenBank/DDBJ whole genome shotgun (WGS) entry which is preliminary data.</text>
</comment>
<keyword evidence="5" id="KW-1185">Reference proteome</keyword>
<dbReference type="NCBIfam" id="TIGR00756">
    <property type="entry name" value="PPR"/>
    <property type="match status" value="1"/>
</dbReference>
<evidence type="ECO:0000313" key="4">
    <source>
        <dbReference type="EMBL" id="KAG7355607.1"/>
    </source>
</evidence>
<feature type="region of interest" description="Disordered" evidence="3">
    <location>
        <begin position="224"/>
        <end position="247"/>
    </location>
</feature>
<proteinExistence type="predicted"/>
<evidence type="ECO:0000313" key="5">
    <source>
        <dbReference type="Proteomes" id="UP000693970"/>
    </source>
</evidence>
<sequence>MIHIRSTIIRQRPVGSRHLVFGSPPISLLSARFRNLSVLAAVPPSDTYAWNQSTNSSPLSLSSSRRVPFISVSRGSDLLLHGSQPHSLHQQQQVRFRRHDRATSKPRPKTKKQRQTYNRRMKRINDQQAKHSAPGSKAGPRRQWARERWQQLLSMGGPSDEKSLALQEEDEEYTYEDAIVEELMGNTNHLTSQPTPEPVYLGHRHRQFYNRVADQMDVYKEAIEAQKKQPSNEKNSSDIPMDPTTLSALLPSDKDISNVVRAYRDRHGTRRQPIGIAMALQHLLNDLGLPVHAFGEYTYTSLLTCCRTPKEARRIFQLMRDQNHEVSSYSWSILVDIHSKLGAYEGCGLVLKEMATHGHAPTLAAYTSLLAACYKVCSDAGRVPHAVRAKAGTFGWEHWQELRIVGLEPDAMAYGAILRLCAARGQPERAIGLLEDMERFGVKPTTLCFSAALRSVAKSHETAIRFENGSSKRNLRRESITAHHGKMARQIVIMAESAEVEQDDGFVSALMLCSAAAGDSATAKAILLASEIRRMDHLRTIGSNDVFLQNGDELQNDQKEPSASIMGDSRQVLPIPDEHPKSTEGRMVSTDLPFQNGNLPATQKFEEREYGHDTRVVSALLRAAAQAMDRNGIGNQWAGRDNGGYLCENSLRLITTRWEPSYRDTSVPGVNTTKAGIGALRHVDERGMEEERKPGKRKKFRGLYVDEEDLPSIDKIRPNNDLLSSYDLSDTDHEENGDISSTTGDEREQELSKLSYSTIDDRNLDNVTLGSQQLTSGLVNEENAPSSVYTESEVFEKFLTELKEEASKNGEEFRLTDEEAREFFEMMQEEFLDASDRDSDVFSDHENDHENPHETQEFIGELGIDKYREEKDLDTTKKNEVMEGSGVPKDDPALDSFEFLGTEASSSEGSIASTEGIPTTTLVHTEEDPNRLAKIQDIQEAVPGLPLSRVKKVVSAFEGTLGYPSILSLVPVLRENMPDRTSSKWLRIKNNANAEVAWKKACEDGLVDAALLNTMLQVKTSYGHIQLALDFHREQFAKHGFTPSTYSDRLVFQMLVSNDRLSRALQFKQDVEDEGRDMDLASYGSLVQYYSRRKQLGSALMVLKECLQTHKAPPSEYFLAQLRILFKQQGMKEGDKAALNSMIGQDPIEWLKHGERYLKREKSKKGRKDIQYAQNRLLG</sequence>
<dbReference type="PROSITE" id="PS51375">
    <property type="entry name" value="PPR"/>
    <property type="match status" value="1"/>
</dbReference>
<dbReference type="Proteomes" id="UP000693970">
    <property type="component" value="Unassembled WGS sequence"/>
</dbReference>
<reference evidence="4" key="2">
    <citation type="submission" date="2021-04" db="EMBL/GenBank/DDBJ databases">
        <authorList>
            <person name="Podell S."/>
        </authorList>
    </citation>
    <scope>NUCLEOTIDE SEQUENCE</scope>
    <source>
        <strain evidence="4">Hildebrandi</strain>
    </source>
</reference>
<feature type="region of interest" description="Disordered" evidence="3">
    <location>
        <begin position="80"/>
        <end position="144"/>
    </location>
</feature>
<keyword evidence="1" id="KW-0677">Repeat</keyword>
<feature type="compositionally biased region" description="Basic residues" evidence="3">
    <location>
        <begin position="95"/>
        <end position="122"/>
    </location>
</feature>
<dbReference type="Pfam" id="PF01535">
    <property type="entry name" value="PPR"/>
    <property type="match status" value="1"/>
</dbReference>
<dbReference type="PANTHER" id="PTHR47447">
    <property type="entry name" value="OS03G0856100 PROTEIN"/>
    <property type="match status" value="1"/>
</dbReference>
<evidence type="ECO:0000256" key="1">
    <source>
        <dbReference type="ARBA" id="ARBA00022737"/>
    </source>
</evidence>
<dbReference type="Pfam" id="PF13812">
    <property type="entry name" value="PPR_3"/>
    <property type="match status" value="1"/>
</dbReference>
<feature type="region of interest" description="Disordered" evidence="3">
    <location>
        <begin position="714"/>
        <end position="751"/>
    </location>
</feature>
<reference evidence="4" key="1">
    <citation type="journal article" date="2021" name="Sci. Rep.">
        <title>Diploid genomic architecture of Nitzschia inconspicua, an elite biomass production diatom.</title>
        <authorList>
            <person name="Oliver A."/>
            <person name="Podell S."/>
            <person name="Pinowska A."/>
            <person name="Traller J.C."/>
            <person name="Smith S.R."/>
            <person name="McClure R."/>
            <person name="Beliaev A."/>
            <person name="Bohutskyi P."/>
            <person name="Hill E.A."/>
            <person name="Rabines A."/>
            <person name="Zheng H."/>
            <person name="Allen L.Z."/>
            <person name="Kuo A."/>
            <person name="Grigoriev I.V."/>
            <person name="Allen A.E."/>
            <person name="Hazlebeck D."/>
            <person name="Allen E.E."/>
        </authorList>
    </citation>
    <scope>NUCLEOTIDE SEQUENCE</scope>
    <source>
        <strain evidence="4">Hildebrandi</strain>
    </source>
</reference>
<protein>
    <submittedName>
        <fullName evidence="4">PPR: pentatricopeptide repeat domain containing protein</fullName>
    </submittedName>
</protein>
<accession>A0A9K3L4Z1</accession>
<feature type="compositionally biased region" description="Polar residues" evidence="3">
    <location>
        <begin position="84"/>
        <end position="94"/>
    </location>
</feature>
<dbReference type="EMBL" id="JAGRRH010000015">
    <property type="protein sequence ID" value="KAG7355607.1"/>
    <property type="molecule type" value="Genomic_DNA"/>
</dbReference>
<name>A0A9K3L4Z1_9STRA</name>
<dbReference type="OrthoDB" id="43068at2759"/>
<dbReference type="InterPro" id="IPR002885">
    <property type="entry name" value="PPR_rpt"/>
</dbReference>
<organism evidence="4 5">
    <name type="scientific">Nitzschia inconspicua</name>
    <dbReference type="NCBI Taxonomy" id="303405"/>
    <lineage>
        <taxon>Eukaryota</taxon>
        <taxon>Sar</taxon>
        <taxon>Stramenopiles</taxon>
        <taxon>Ochrophyta</taxon>
        <taxon>Bacillariophyta</taxon>
        <taxon>Bacillariophyceae</taxon>
        <taxon>Bacillariophycidae</taxon>
        <taxon>Bacillariales</taxon>
        <taxon>Bacillariaceae</taxon>
        <taxon>Nitzschia</taxon>
    </lineage>
</organism>
<dbReference type="PANTHER" id="PTHR47447:SF17">
    <property type="entry name" value="OS12G0638900 PROTEIN"/>
    <property type="match status" value="1"/>
</dbReference>